<dbReference type="KEGG" id="pbs:Plabr_0330"/>
<dbReference type="EMBL" id="CP002546">
    <property type="protein sequence ID" value="ADY57959.1"/>
    <property type="molecule type" value="Genomic_DNA"/>
</dbReference>
<dbReference type="GO" id="GO:0003676">
    <property type="term" value="F:nucleic acid binding"/>
    <property type="evidence" value="ECO:0007669"/>
    <property type="project" value="InterPro"/>
</dbReference>
<evidence type="ECO:0000259" key="1">
    <source>
        <dbReference type="SMART" id="SM00507"/>
    </source>
</evidence>
<dbReference type="SMART" id="SM00507">
    <property type="entry name" value="HNHc"/>
    <property type="match status" value="1"/>
</dbReference>
<dbReference type="Gene3D" id="1.10.30.50">
    <property type="match status" value="1"/>
</dbReference>
<dbReference type="eggNOG" id="COG1403">
    <property type="taxonomic scope" value="Bacteria"/>
</dbReference>
<evidence type="ECO:0000313" key="2">
    <source>
        <dbReference type="EMBL" id="ADY57959.1"/>
    </source>
</evidence>
<dbReference type="CDD" id="cd00085">
    <property type="entry name" value="HNHc"/>
    <property type="match status" value="1"/>
</dbReference>
<sequence length="198" mass="22676">MSSSALTRPTLVLNKSWQPVRVATAARCLIMLWNGTVKAVDLNDYQTYSWEDWSRITPGDEHVVVRSVQQDILVPDVVVLQNYAKQPKRTVTFSRRNLFRRDAHQCQYCGCKPSSSELTIDHVLPRSQGGGSSWENCVLACVKCNTRKGGRTPEQANMPLKVKPVRPKWTHLFSMPKHRISTWSKFISDAYWDVELQE</sequence>
<keyword evidence="2" id="KW-0540">Nuclease</keyword>
<keyword evidence="2" id="KW-0255">Endonuclease</keyword>
<dbReference type="Proteomes" id="UP000006860">
    <property type="component" value="Chromosome"/>
</dbReference>
<reference evidence="3" key="1">
    <citation type="submission" date="2011-02" db="EMBL/GenBank/DDBJ databases">
        <title>The complete genome of Planctomyces brasiliensis DSM 5305.</title>
        <authorList>
            <person name="Lucas S."/>
            <person name="Copeland A."/>
            <person name="Lapidus A."/>
            <person name="Bruce D."/>
            <person name="Goodwin L."/>
            <person name="Pitluck S."/>
            <person name="Kyrpides N."/>
            <person name="Mavromatis K."/>
            <person name="Pagani I."/>
            <person name="Ivanova N."/>
            <person name="Ovchinnikova G."/>
            <person name="Lu M."/>
            <person name="Detter J.C."/>
            <person name="Han C."/>
            <person name="Land M."/>
            <person name="Hauser L."/>
            <person name="Markowitz V."/>
            <person name="Cheng J.-F."/>
            <person name="Hugenholtz P."/>
            <person name="Woyke T."/>
            <person name="Wu D."/>
            <person name="Tindall B."/>
            <person name="Pomrenke H.G."/>
            <person name="Brambilla E."/>
            <person name="Klenk H.-P."/>
            <person name="Eisen J.A."/>
        </authorList>
    </citation>
    <scope>NUCLEOTIDE SEQUENCE [LARGE SCALE GENOMIC DNA]</scope>
    <source>
        <strain evidence="3">ATCC 49424 / DSM 5305 / JCM 21570 / NBRC 103401 / IFAM 1448</strain>
    </source>
</reference>
<dbReference type="GO" id="GO:0004519">
    <property type="term" value="F:endonuclease activity"/>
    <property type="evidence" value="ECO:0007669"/>
    <property type="project" value="UniProtKB-KW"/>
</dbReference>
<proteinExistence type="predicted"/>
<dbReference type="HOGENOM" id="CLU_099824_3_0_0"/>
<dbReference type="Pfam" id="PF01844">
    <property type="entry name" value="HNH"/>
    <property type="match status" value="1"/>
</dbReference>
<dbReference type="InterPro" id="IPR002711">
    <property type="entry name" value="HNH"/>
</dbReference>
<protein>
    <submittedName>
        <fullName evidence="2">HNH endonuclease</fullName>
    </submittedName>
</protein>
<dbReference type="PANTHER" id="PTHR33877">
    <property type="entry name" value="SLL1193 PROTEIN"/>
    <property type="match status" value="1"/>
</dbReference>
<dbReference type="STRING" id="756272.Plabr_0330"/>
<dbReference type="OrthoDB" id="9802901at2"/>
<dbReference type="RefSeq" id="WP_013626703.1">
    <property type="nucleotide sequence ID" value="NC_015174.1"/>
</dbReference>
<gene>
    <name evidence="2" type="ordered locus">Plabr_0330</name>
</gene>
<name>F0SQI4_RUBBR</name>
<dbReference type="InterPro" id="IPR052892">
    <property type="entry name" value="NA-targeting_endonuclease"/>
</dbReference>
<dbReference type="GO" id="GO:0008270">
    <property type="term" value="F:zinc ion binding"/>
    <property type="evidence" value="ECO:0007669"/>
    <property type="project" value="InterPro"/>
</dbReference>
<dbReference type="AlphaFoldDB" id="F0SQI4"/>
<organism evidence="2 3">
    <name type="scientific">Rubinisphaera brasiliensis (strain ATCC 49424 / DSM 5305 / JCM 21570 / IAM 15109 / NBRC 103401 / IFAM 1448)</name>
    <name type="common">Planctomyces brasiliensis</name>
    <dbReference type="NCBI Taxonomy" id="756272"/>
    <lineage>
        <taxon>Bacteria</taxon>
        <taxon>Pseudomonadati</taxon>
        <taxon>Planctomycetota</taxon>
        <taxon>Planctomycetia</taxon>
        <taxon>Planctomycetales</taxon>
        <taxon>Planctomycetaceae</taxon>
        <taxon>Rubinisphaera</taxon>
    </lineage>
</organism>
<dbReference type="InterPro" id="IPR003615">
    <property type="entry name" value="HNH_nuc"/>
</dbReference>
<keyword evidence="2" id="KW-0378">Hydrolase</keyword>
<feature type="domain" description="HNH nuclease" evidence="1">
    <location>
        <begin position="93"/>
        <end position="146"/>
    </location>
</feature>
<dbReference type="PANTHER" id="PTHR33877:SF2">
    <property type="entry name" value="OS07G0170200 PROTEIN"/>
    <property type="match status" value="1"/>
</dbReference>
<evidence type="ECO:0000313" key="3">
    <source>
        <dbReference type="Proteomes" id="UP000006860"/>
    </source>
</evidence>
<accession>F0SQI4</accession>
<keyword evidence="3" id="KW-1185">Reference proteome</keyword>